<dbReference type="Proteomes" id="UP001566132">
    <property type="component" value="Unassembled WGS sequence"/>
</dbReference>
<comment type="caution">
    <text evidence="1">The sequence shown here is derived from an EMBL/GenBank/DDBJ whole genome shotgun (WGS) entry which is preliminary data.</text>
</comment>
<name>A0ABD1EMT7_HYPHA</name>
<reference evidence="1 2" key="1">
    <citation type="submission" date="2024-05" db="EMBL/GenBank/DDBJ databases">
        <title>Genetic variation in Jamaican populations of the coffee berry borer (Hypothenemus hampei).</title>
        <authorList>
            <person name="Errbii M."/>
            <person name="Myrie A."/>
        </authorList>
    </citation>
    <scope>NUCLEOTIDE SEQUENCE [LARGE SCALE GENOMIC DNA]</scope>
    <source>
        <strain evidence="1">JA-Hopewell-2020-01-JO</strain>
        <tissue evidence="1">Whole body</tissue>
    </source>
</reference>
<dbReference type="AlphaFoldDB" id="A0ABD1EMT7"/>
<evidence type="ECO:0000313" key="1">
    <source>
        <dbReference type="EMBL" id="KAL1497815.1"/>
    </source>
</evidence>
<sequence length="129" mass="14900">MASIAIIGDSDVIRANFNRIYSQYQLKQFSLENKKNVNDFPDPFAPANNSAKNKEGPMLGMCNVLNSQYYQHRFQQQSLAISAEVIESLFMIKIEPNCTKHKKPKSSNHKDYVSLTYAFQYVPEIKFKR</sequence>
<gene>
    <name evidence="1" type="ORF">ABEB36_008710</name>
</gene>
<organism evidence="1 2">
    <name type="scientific">Hypothenemus hampei</name>
    <name type="common">Coffee berry borer</name>
    <dbReference type="NCBI Taxonomy" id="57062"/>
    <lineage>
        <taxon>Eukaryota</taxon>
        <taxon>Metazoa</taxon>
        <taxon>Ecdysozoa</taxon>
        <taxon>Arthropoda</taxon>
        <taxon>Hexapoda</taxon>
        <taxon>Insecta</taxon>
        <taxon>Pterygota</taxon>
        <taxon>Neoptera</taxon>
        <taxon>Endopterygota</taxon>
        <taxon>Coleoptera</taxon>
        <taxon>Polyphaga</taxon>
        <taxon>Cucujiformia</taxon>
        <taxon>Curculionidae</taxon>
        <taxon>Scolytinae</taxon>
        <taxon>Hypothenemus</taxon>
    </lineage>
</organism>
<proteinExistence type="predicted"/>
<accession>A0ABD1EMT7</accession>
<evidence type="ECO:0000313" key="2">
    <source>
        <dbReference type="Proteomes" id="UP001566132"/>
    </source>
</evidence>
<protein>
    <submittedName>
        <fullName evidence="1">Uncharacterized protein</fullName>
    </submittedName>
</protein>
<dbReference type="EMBL" id="JBDJPC010000006">
    <property type="protein sequence ID" value="KAL1497815.1"/>
    <property type="molecule type" value="Genomic_DNA"/>
</dbReference>
<keyword evidence="2" id="KW-1185">Reference proteome</keyword>